<feature type="compositionally biased region" description="Low complexity" evidence="1">
    <location>
        <begin position="1509"/>
        <end position="1519"/>
    </location>
</feature>
<feature type="compositionally biased region" description="Polar residues" evidence="1">
    <location>
        <begin position="1458"/>
        <end position="1468"/>
    </location>
</feature>
<feature type="region of interest" description="Disordered" evidence="1">
    <location>
        <begin position="1298"/>
        <end position="1328"/>
    </location>
</feature>
<dbReference type="EMBL" id="MLYV02001076">
    <property type="protein sequence ID" value="PSR73395.1"/>
    <property type="molecule type" value="Genomic_DNA"/>
</dbReference>
<sequence length="1645" mass="181257">MSHLTANPFQKHFEFPRPGPLTPPDTESEYPNQSAAQAHAPSMGLGIDFEPAPMPHRSTTPATEVPLRKLSSVTYLHSGPREARERVVQRGIRWLVVVIPPGSFGQEHGHFGNTLSVGSPDRLSQGLLMPLFPTMSSQLGAIAREFAFPSTSGLCLYLHTVHGGVSMTPRISDESWQLLWAHLFEARSPTIPPPQLPISGKIEFDIDLSKARWYEAWLGLGRRDFVDVPVSVTPSRAQSVSHWRGDSRTTILDDQGEDQLDSISLLHLARPSRTPGHRHIPRKLSLLDRLESSSIRSGSKLVPRNLSPPSPAEQTNNLGLNALSPIVQEDEPKSGKKDIDRMVNSWRASASLVASPLYATGQTSLDPANLPNSLPIAEDSPVDADAHSELNLDDFAWSVSSLGPPDYDDYEDDEDMHSLESWRLPSVHLDRRLQGSVCLTPTTCTSWGPPDYDIDFSPLSLISRLPSPDLATRMIEDCPATPSTATSWGPDYGLEYSPLSLTSQLPSPDIATRMIEDCPPTPSTATSWGPDYDLEYSPLSITSRLPSPDIATRMLEDCPPTPSTATSWGAPLSWPPSPATPFYVRTPDAGQRAFDVDGPSRPLPSRPEPWHQVWPYNSTEIESMPEEVTEPWKQVWPYHISADQVATTPQTEYGQTMFAQPYSKVWPYYTAAGPSTSSEAESPLLIGASNANAAASAPWDKVWPYNAASTKEPVVVSSPPSYPYLNIYPAVYPFFDLYPTPTGHYHVPKELSVHLKRSYPALELYSPVYPHLEIYPSVSRVSFQTGQVRKITEKHDLPAPVSLKLQTAYPVFDLYPAVYPGNIYNIYPSTELTQTTKATVWLPSKYPSIEIYRHVYPYNLYQIYPEVQVPINRPSIVSSAKWEPPRIVASLDASYPYPHFQIYRPVYPWNLGSIYPPTQVVHMKPQKSLPVQLALHYPVLDIYPAVYPHNLRQIYPDTIAKSEKQKERKDLVNVSLPSRYPSFDLYPPVYPWNLEHIYPAVKLTVHTDSNLESIVVGLPVSYPYIELYAPVYPHNLKSIYPSVIVSAEHRHHPRAPSRTAVSRSAAKPLLRGHNHHHAKRSSGPKLPLPPVPQLPQNLDLMRPINPTSHRPLASARVGTSLPVRLPTFYPLVCPYPPVYPHFDLYPAASASLPQGKQPAPEIALRASYPAIEIYRPVYPHFDLYPTASASLLQSKQPAPEIASRVGYPAIEIYRPVYPHFDLYPAASANVPQGKQPAPEIALRARYPAIEIYRPVYPFIEIYPGATGSEICSPTAPRRKPKYSHLALHQQVFVQPSQSVVRPEQPVVPRRKPKFSHAELHEQVSRPDPESLVEFELVTPPKPTVRFAVPDTPTELQPPLSPRSRQLPPIPQISLSLSPVDPMTPTGASISPIVSISPSPSPRTRSRAGTLTSRPPLPPPPMGALPATPPRTPPSPADSPTRAFRRLPSVPQETAPGSAAQSPVRSVRSSMVGLPSNPAATRRASGVPLSRSPSSFSPLPTVPEPGSMLSTASPTASPVSPRRPLPQPQIPEVPTLELHRSGSASARLSPTPLTESAPDLSRANSLPARPVSRVRRDSVATAPAAGGLVAGMAKAYNSTPKVDEIAKRISMSNTLSQFPTPPRPPLPALPNSRPVSKLDRSKYPFA</sequence>
<feature type="compositionally biased region" description="Basic and acidic residues" evidence="1">
    <location>
        <begin position="1315"/>
        <end position="1328"/>
    </location>
</feature>
<evidence type="ECO:0000256" key="1">
    <source>
        <dbReference type="SAM" id="MobiDB-lite"/>
    </source>
</evidence>
<comment type="caution">
    <text evidence="2">The sequence shown here is derived from an EMBL/GenBank/DDBJ whole genome shotgun (WGS) entry which is preliminary data.</text>
</comment>
<organism evidence="2 3">
    <name type="scientific">Hermanssonia centrifuga</name>
    <dbReference type="NCBI Taxonomy" id="98765"/>
    <lineage>
        <taxon>Eukaryota</taxon>
        <taxon>Fungi</taxon>
        <taxon>Dikarya</taxon>
        <taxon>Basidiomycota</taxon>
        <taxon>Agaricomycotina</taxon>
        <taxon>Agaricomycetes</taxon>
        <taxon>Polyporales</taxon>
        <taxon>Meruliaceae</taxon>
        <taxon>Hermanssonia</taxon>
    </lineage>
</organism>
<name>A0A2R6NLX7_9APHY</name>
<proteinExistence type="predicted"/>
<gene>
    <name evidence="2" type="ORF">PHLCEN_2v10687</name>
</gene>
<feature type="compositionally biased region" description="Basic residues" evidence="1">
    <location>
        <begin position="1070"/>
        <end position="1082"/>
    </location>
</feature>
<feature type="region of interest" description="Disordered" evidence="1">
    <location>
        <begin position="1"/>
        <end position="38"/>
    </location>
</feature>
<evidence type="ECO:0000313" key="2">
    <source>
        <dbReference type="EMBL" id="PSR73395.1"/>
    </source>
</evidence>
<feature type="compositionally biased region" description="Low complexity" evidence="1">
    <location>
        <begin position="1487"/>
        <end position="1498"/>
    </location>
</feature>
<feature type="compositionally biased region" description="Pro residues" evidence="1">
    <location>
        <begin position="1520"/>
        <end position="1530"/>
    </location>
</feature>
<feature type="compositionally biased region" description="Low complexity" evidence="1">
    <location>
        <begin position="1361"/>
        <end position="1378"/>
    </location>
</feature>
<accession>A0A2R6NLX7</accession>
<dbReference type="Proteomes" id="UP000186601">
    <property type="component" value="Unassembled WGS sequence"/>
</dbReference>
<feature type="compositionally biased region" description="Polar residues" evidence="1">
    <location>
        <begin position="1541"/>
        <end position="1553"/>
    </location>
</feature>
<feature type="region of interest" description="Disordered" evidence="1">
    <location>
        <begin position="1342"/>
        <end position="1577"/>
    </location>
</feature>
<keyword evidence="3" id="KW-1185">Reference proteome</keyword>
<protein>
    <submittedName>
        <fullName evidence="2">Uncharacterized protein</fullName>
    </submittedName>
</protein>
<feature type="compositionally biased region" description="Basic and acidic residues" evidence="1">
    <location>
        <begin position="1635"/>
        <end position="1645"/>
    </location>
</feature>
<evidence type="ECO:0000313" key="3">
    <source>
        <dbReference type="Proteomes" id="UP000186601"/>
    </source>
</evidence>
<feature type="compositionally biased region" description="Low complexity" evidence="1">
    <location>
        <begin position="1298"/>
        <end position="1307"/>
    </location>
</feature>
<feature type="compositionally biased region" description="Pro residues" evidence="1">
    <location>
        <begin position="1618"/>
        <end position="1627"/>
    </location>
</feature>
<dbReference type="STRING" id="98765.A0A2R6NLX7"/>
<reference evidence="2 3" key="1">
    <citation type="submission" date="2018-02" db="EMBL/GenBank/DDBJ databases">
        <title>Genome sequence of the basidiomycete white-rot fungus Phlebia centrifuga.</title>
        <authorList>
            <person name="Granchi Z."/>
            <person name="Peng M."/>
            <person name="de Vries R.P."/>
            <person name="Hilden K."/>
            <person name="Makela M.R."/>
            <person name="Grigoriev I."/>
            <person name="Riley R."/>
        </authorList>
    </citation>
    <scope>NUCLEOTIDE SEQUENCE [LARGE SCALE GENOMIC DNA]</scope>
    <source>
        <strain evidence="2 3">FBCC195</strain>
    </source>
</reference>
<feature type="region of interest" description="Disordered" evidence="1">
    <location>
        <begin position="298"/>
        <end position="337"/>
    </location>
</feature>
<dbReference type="OrthoDB" id="3269353at2759"/>
<feature type="region of interest" description="Disordered" evidence="1">
    <location>
        <begin position="1069"/>
        <end position="1091"/>
    </location>
</feature>
<feature type="compositionally biased region" description="Low complexity" evidence="1">
    <location>
        <begin position="1388"/>
        <end position="1397"/>
    </location>
</feature>
<feature type="region of interest" description="Disordered" evidence="1">
    <location>
        <begin position="1612"/>
        <end position="1645"/>
    </location>
</feature>
<feature type="compositionally biased region" description="Pro residues" evidence="1">
    <location>
        <begin position="1414"/>
        <end position="1436"/>
    </location>
</feature>